<gene>
    <name evidence="2" type="ORF">EVOR1521_LOCUS17452</name>
</gene>
<evidence type="ECO:0000313" key="2">
    <source>
        <dbReference type="EMBL" id="CAJ1392326.1"/>
    </source>
</evidence>
<sequence>QTKLELQPTRDIDLLGTEDGDGLYYGKLMTNSPHWCGHIPWIVQFVVPPCWFGKPDNTTLGPDGKPQWCTYVHGSAKPYVKDCNDRALGGTPTATQPPPPIKTRAKPAKPDWCNNIPEAQKKFAPDCNDAIQSLWLRQREANFAYHPVLLEAAAETDSSAGVFYGRVMTSSPHWCGYIPWLVQFVVPPCWFGKPGPSDGPLGPDGKPEWCKWVSPSAIHYVPDCRTPYDNGAVLGAAPPPVKKREKPAVKPDWCTHVPQESMRYVPDCSSDVESLWLGQA</sequence>
<accession>A0AA36IRS5</accession>
<dbReference type="AlphaFoldDB" id="A0AA36IRS5"/>
<protein>
    <submittedName>
        <fullName evidence="2">Uncharacterized protein</fullName>
    </submittedName>
</protein>
<evidence type="ECO:0000256" key="1">
    <source>
        <dbReference type="SAM" id="MobiDB-lite"/>
    </source>
</evidence>
<organism evidence="2 3">
    <name type="scientific">Effrenium voratum</name>
    <dbReference type="NCBI Taxonomy" id="2562239"/>
    <lineage>
        <taxon>Eukaryota</taxon>
        <taxon>Sar</taxon>
        <taxon>Alveolata</taxon>
        <taxon>Dinophyceae</taxon>
        <taxon>Suessiales</taxon>
        <taxon>Symbiodiniaceae</taxon>
        <taxon>Effrenium</taxon>
    </lineage>
</organism>
<keyword evidence="3" id="KW-1185">Reference proteome</keyword>
<feature type="non-terminal residue" evidence="2">
    <location>
        <position position="1"/>
    </location>
</feature>
<feature type="region of interest" description="Disordered" evidence="1">
    <location>
        <begin position="87"/>
        <end position="110"/>
    </location>
</feature>
<evidence type="ECO:0000313" key="3">
    <source>
        <dbReference type="Proteomes" id="UP001178507"/>
    </source>
</evidence>
<reference evidence="2" key="1">
    <citation type="submission" date="2023-08" db="EMBL/GenBank/DDBJ databases">
        <authorList>
            <person name="Chen Y."/>
            <person name="Shah S."/>
            <person name="Dougan E. K."/>
            <person name="Thang M."/>
            <person name="Chan C."/>
        </authorList>
    </citation>
    <scope>NUCLEOTIDE SEQUENCE</scope>
</reference>
<comment type="caution">
    <text evidence="2">The sequence shown here is derived from an EMBL/GenBank/DDBJ whole genome shotgun (WGS) entry which is preliminary data.</text>
</comment>
<name>A0AA36IRS5_9DINO</name>
<dbReference type="EMBL" id="CAUJNA010002319">
    <property type="protein sequence ID" value="CAJ1392326.1"/>
    <property type="molecule type" value="Genomic_DNA"/>
</dbReference>
<proteinExistence type="predicted"/>
<dbReference type="Proteomes" id="UP001178507">
    <property type="component" value="Unassembled WGS sequence"/>
</dbReference>